<evidence type="ECO:0000313" key="2">
    <source>
        <dbReference type="EMBL" id="CBF89855.1"/>
    </source>
</evidence>
<evidence type="ECO:0000256" key="1">
    <source>
        <dbReference type="SAM" id="MobiDB-lite"/>
    </source>
</evidence>
<feature type="compositionally biased region" description="Basic and acidic residues" evidence="1">
    <location>
        <begin position="20"/>
        <end position="29"/>
    </location>
</feature>
<feature type="compositionally biased region" description="Polar residues" evidence="1">
    <location>
        <begin position="166"/>
        <end position="176"/>
    </location>
</feature>
<sequence>MLDADDEPRQEQESVGVGGKLEEGEEKREAKRRKQNKDQDTYSIKEINTNHKQKDEDRRKESGLTALKESGGKGWTVDMAPVVIKSVLPLSQLWFVIYTVWLGLELVWGGDGPNGRRRGEERGAARPKRLGSRMCTVWGINHAYVRLGTLSDSSQKQRSKLRLVSAAQSHDGQSRTWGVDRAEPRRRQQSTSVKADPTWRGRSGLWWGGGISMVTGAEVPETNKELEATGWMEAR</sequence>
<dbReference type="KEGG" id="ani:ANIA_00264"/>
<organism evidence="2 3">
    <name type="scientific">Emericella nidulans (strain FGSC A4 / ATCC 38163 / CBS 112.46 / NRRL 194 / M139)</name>
    <name type="common">Aspergillus nidulans</name>
    <dbReference type="NCBI Taxonomy" id="227321"/>
    <lineage>
        <taxon>Eukaryota</taxon>
        <taxon>Fungi</taxon>
        <taxon>Dikarya</taxon>
        <taxon>Ascomycota</taxon>
        <taxon>Pezizomycotina</taxon>
        <taxon>Eurotiomycetes</taxon>
        <taxon>Eurotiomycetidae</taxon>
        <taxon>Eurotiales</taxon>
        <taxon>Aspergillaceae</taxon>
        <taxon>Aspergillus</taxon>
        <taxon>Aspergillus subgen. Nidulantes</taxon>
    </lineage>
</organism>
<dbReference type="Proteomes" id="UP000000560">
    <property type="component" value="Chromosome VIII"/>
</dbReference>
<dbReference type="AlphaFoldDB" id="Q5BGR6"/>
<feature type="region of interest" description="Disordered" evidence="1">
    <location>
        <begin position="163"/>
        <end position="199"/>
    </location>
</feature>
<feature type="compositionally biased region" description="Basic and acidic residues" evidence="1">
    <location>
        <begin position="48"/>
        <end position="62"/>
    </location>
</feature>
<dbReference type="GeneID" id="2876045"/>
<dbReference type="RefSeq" id="XP_657868.1">
    <property type="nucleotide sequence ID" value="XM_652776.1"/>
</dbReference>
<dbReference type="HOGENOM" id="CLU_1180205_0_0_1"/>
<keyword evidence="3" id="KW-1185">Reference proteome</keyword>
<accession>Q5BGR6</accession>
<gene>
    <name evidence="2" type="ORF">ANIA_00264</name>
</gene>
<accession>C8VUJ0</accession>
<protein>
    <submittedName>
        <fullName evidence="2">Uncharacterized protein</fullName>
    </submittedName>
</protein>
<feature type="region of interest" description="Disordered" evidence="1">
    <location>
        <begin position="1"/>
        <end position="71"/>
    </location>
</feature>
<proteinExistence type="predicted"/>
<reference evidence="3" key="2">
    <citation type="journal article" date="2009" name="Fungal Genet. Biol.">
        <title>The 2008 update of the Aspergillus nidulans genome annotation: a community effort.</title>
        <authorList>
            <person name="Wortman J.R."/>
            <person name="Gilsenan J.M."/>
            <person name="Joardar V."/>
            <person name="Deegan J."/>
            <person name="Clutterbuck J."/>
            <person name="Andersen M.R."/>
            <person name="Archer D."/>
            <person name="Bencina M."/>
            <person name="Braus G."/>
            <person name="Coutinho P."/>
            <person name="von Dohren H."/>
            <person name="Doonan J."/>
            <person name="Driessen A.J."/>
            <person name="Durek P."/>
            <person name="Espeso E."/>
            <person name="Fekete E."/>
            <person name="Flipphi M."/>
            <person name="Estrada C.G."/>
            <person name="Geysens S."/>
            <person name="Goldman G."/>
            <person name="de Groot P.W."/>
            <person name="Hansen K."/>
            <person name="Harris S.D."/>
            <person name="Heinekamp T."/>
            <person name="Helmstaedt K."/>
            <person name="Henrissat B."/>
            <person name="Hofmann G."/>
            <person name="Homan T."/>
            <person name="Horio T."/>
            <person name="Horiuchi H."/>
            <person name="James S."/>
            <person name="Jones M."/>
            <person name="Karaffa L."/>
            <person name="Karanyi Z."/>
            <person name="Kato M."/>
            <person name="Keller N."/>
            <person name="Kelly D.E."/>
            <person name="Kiel J.A."/>
            <person name="Kim J.M."/>
            <person name="van der Klei I.J."/>
            <person name="Klis F.M."/>
            <person name="Kovalchuk A."/>
            <person name="Krasevec N."/>
            <person name="Kubicek C.P."/>
            <person name="Liu B."/>
            <person name="Maccabe A."/>
            <person name="Meyer V."/>
            <person name="Mirabito P."/>
            <person name="Miskei M."/>
            <person name="Mos M."/>
            <person name="Mullins J."/>
            <person name="Nelson D.R."/>
            <person name="Nielsen J."/>
            <person name="Oakley B.R."/>
            <person name="Osmani S.A."/>
            <person name="Pakula T."/>
            <person name="Paszewski A."/>
            <person name="Paulsen I."/>
            <person name="Pilsyk S."/>
            <person name="Pocsi I."/>
            <person name="Punt P.J."/>
            <person name="Ram A.F."/>
            <person name="Ren Q."/>
            <person name="Robellet X."/>
            <person name="Robson G."/>
            <person name="Seiboth B."/>
            <person name="van Solingen P."/>
            <person name="Specht T."/>
            <person name="Sun J."/>
            <person name="Taheri-Talesh N."/>
            <person name="Takeshita N."/>
            <person name="Ussery D."/>
            <person name="vanKuyk P.A."/>
            <person name="Visser H."/>
            <person name="van de Vondervoort P.J."/>
            <person name="de Vries R.P."/>
            <person name="Walton J."/>
            <person name="Xiang X."/>
            <person name="Xiong Y."/>
            <person name="Zeng A.P."/>
            <person name="Brandt B.W."/>
            <person name="Cornell M.J."/>
            <person name="van den Hondel C.A."/>
            <person name="Visser J."/>
            <person name="Oliver S.G."/>
            <person name="Turner G."/>
        </authorList>
    </citation>
    <scope>GENOME REANNOTATION</scope>
    <source>
        <strain evidence="3">FGSC A4 / ATCC 38163 / CBS 112.46 / NRRL 194 / M139</strain>
    </source>
</reference>
<dbReference type="EMBL" id="BN001308">
    <property type="protein sequence ID" value="CBF89855.1"/>
    <property type="molecule type" value="Genomic_DNA"/>
</dbReference>
<name>Q5BGR6_EMENI</name>
<dbReference type="InParanoid" id="Q5BGR6"/>
<evidence type="ECO:0000313" key="3">
    <source>
        <dbReference type="Proteomes" id="UP000000560"/>
    </source>
</evidence>
<dbReference type="VEuPathDB" id="FungiDB:AN0264"/>
<reference evidence="3" key="1">
    <citation type="journal article" date="2005" name="Nature">
        <title>Sequencing of Aspergillus nidulans and comparative analysis with A. fumigatus and A. oryzae.</title>
        <authorList>
            <person name="Galagan J.E."/>
            <person name="Calvo S.E."/>
            <person name="Cuomo C."/>
            <person name="Ma L.J."/>
            <person name="Wortman J.R."/>
            <person name="Batzoglou S."/>
            <person name="Lee S.I."/>
            <person name="Basturkmen M."/>
            <person name="Spevak C.C."/>
            <person name="Clutterbuck J."/>
            <person name="Kapitonov V."/>
            <person name="Jurka J."/>
            <person name="Scazzocchio C."/>
            <person name="Farman M."/>
            <person name="Butler J."/>
            <person name="Purcell S."/>
            <person name="Harris S."/>
            <person name="Braus G.H."/>
            <person name="Draht O."/>
            <person name="Busch S."/>
            <person name="D'Enfert C."/>
            <person name="Bouchier C."/>
            <person name="Goldman G.H."/>
            <person name="Bell-Pedersen D."/>
            <person name="Griffiths-Jones S."/>
            <person name="Doonan J.H."/>
            <person name="Yu J."/>
            <person name="Vienken K."/>
            <person name="Pain A."/>
            <person name="Freitag M."/>
            <person name="Selker E.U."/>
            <person name="Archer D.B."/>
            <person name="Penalva M.A."/>
            <person name="Oakley B.R."/>
            <person name="Momany M."/>
            <person name="Tanaka T."/>
            <person name="Kumagai T."/>
            <person name="Asai K."/>
            <person name="Machida M."/>
            <person name="Nierman W.C."/>
            <person name="Denning D.W."/>
            <person name="Caddick M."/>
            <person name="Hynes M."/>
            <person name="Paoletti M."/>
            <person name="Fischer R."/>
            <person name="Miller B."/>
            <person name="Dyer P."/>
            <person name="Sachs M.S."/>
            <person name="Osmani S.A."/>
            <person name="Birren B.W."/>
        </authorList>
    </citation>
    <scope>NUCLEOTIDE SEQUENCE [LARGE SCALE GENOMIC DNA]</scope>
    <source>
        <strain evidence="3">FGSC A4 / ATCC 38163 / CBS 112.46 / NRRL 194 / M139</strain>
    </source>
</reference>